<protein>
    <submittedName>
        <fullName evidence="1">Uncharacterized protein</fullName>
    </submittedName>
</protein>
<dbReference type="EMBL" id="VSSQ01027214">
    <property type="protein sequence ID" value="MPM76334.1"/>
    <property type="molecule type" value="Genomic_DNA"/>
</dbReference>
<gene>
    <name evidence="1" type="ORF">SDC9_123332</name>
</gene>
<comment type="caution">
    <text evidence="1">The sequence shown here is derived from an EMBL/GenBank/DDBJ whole genome shotgun (WGS) entry which is preliminary data.</text>
</comment>
<accession>A0A645CHG3</accession>
<proteinExistence type="predicted"/>
<evidence type="ECO:0000313" key="1">
    <source>
        <dbReference type="EMBL" id="MPM76334.1"/>
    </source>
</evidence>
<dbReference type="AlphaFoldDB" id="A0A645CHG3"/>
<organism evidence="1">
    <name type="scientific">bioreactor metagenome</name>
    <dbReference type="NCBI Taxonomy" id="1076179"/>
    <lineage>
        <taxon>unclassified sequences</taxon>
        <taxon>metagenomes</taxon>
        <taxon>ecological metagenomes</taxon>
    </lineage>
</organism>
<name>A0A645CHG3_9ZZZZ</name>
<reference evidence="1" key="1">
    <citation type="submission" date="2019-08" db="EMBL/GenBank/DDBJ databases">
        <authorList>
            <person name="Kucharzyk K."/>
            <person name="Murdoch R.W."/>
            <person name="Higgins S."/>
            <person name="Loffler F."/>
        </authorList>
    </citation>
    <scope>NUCLEOTIDE SEQUENCE</scope>
</reference>
<sequence>MRAAQLLQPAGRLGGFVEVEQPCVQHAVERDFSEFGHFDACTRVEAAQDCHQPLALLIADEVRLVEHDHVAELDLVDQQVHHRALIFLAQRLAARADAVARAVVAQEVVGIDHRHHRVEPGHVAQAAAVLALEGEGLGHRQRFGNPRRFDDELVEASLVG</sequence>